<proteinExistence type="inferred from homology"/>
<evidence type="ECO:0000256" key="1">
    <source>
        <dbReference type="ARBA" id="ARBA00009431"/>
    </source>
</evidence>
<sequence length="59" mass="6482">MLNLEITMISIIGSLIKENIPVLIYSGDQDSVIPLTGTCTLVHGLAKQLRLKTTVPYRV</sequence>
<dbReference type="AlphaFoldDB" id="A0A2G9HX06"/>
<organism evidence="2 3">
    <name type="scientific">Handroanthus impetiginosus</name>
    <dbReference type="NCBI Taxonomy" id="429701"/>
    <lineage>
        <taxon>Eukaryota</taxon>
        <taxon>Viridiplantae</taxon>
        <taxon>Streptophyta</taxon>
        <taxon>Embryophyta</taxon>
        <taxon>Tracheophyta</taxon>
        <taxon>Spermatophyta</taxon>
        <taxon>Magnoliopsida</taxon>
        <taxon>eudicotyledons</taxon>
        <taxon>Gunneridae</taxon>
        <taxon>Pentapetalae</taxon>
        <taxon>asterids</taxon>
        <taxon>lamiids</taxon>
        <taxon>Lamiales</taxon>
        <taxon>Bignoniaceae</taxon>
        <taxon>Crescentiina</taxon>
        <taxon>Tabebuia alliance</taxon>
        <taxon>Handroanthus</taxon>
    </lineage>
</organism>
<name>A0A2G9HX06_9LAMI</name>
<accession>A0A2G9HX06</accession>
<keyword evidence="3" id="KW-1185">Reference proteome</keyword>
<dbReference type="Proteomes" id="UP000231279">
    <property type="component" value="Unassembled WGS sequence"/>
</dbReference>
<dbReference type="OrthoDB" id="443318at2759"/>
<dbReference type="InterPro" id="IPR029058">
    <property type="entry name" value="AB_hydrolase_fold"/>
</dbReference>
<comment type="caution">
    <text evidence="2">The sequence shown here is derived from an EMBL/GenBank/DDBJ whole genome shotgun (WGS) entry which is preliminary data.</text>
</comment>
<dbReference type="GO" id="GO:0004185">
    <property type="term" value="F:serine-type carboxypeptidase activity"/>
    <property type="evidence" value="ECO:0007669"/>
    <property type="project" value="InterPro"/>
</dbReference>
<comment type="similarity">
    <text evidence="1">Belongs to the peptidase S10 family.</text>
</comment>
<protein>
    <recommendedName>
        <fullName evidence="4">Carboxypeptidase D</fullName>
    </recommendedName>
</protein>
<dbReference type="Pfam" id="PF00450">
    <property type="entry name" value="Peptidase_S10"/>
    <property type="match status" value="1"/>
</dbReference>
<dbReference type="STRING" id="429701.A0A2G9HX06"/>
<evidence type="ECO:0000313" key="2">
    <source>
        <dbReference type="EMBL" id="PIN22047.1"/>
    </source>
</evidence>
<gene>
    <name evidence="2" type="ORF">CDL12_05246</name>
</gene>
<dbReference type="InterPro" id="IPR001563">
    <property type="entry name" value="Peptidase_S10"/>
</dbReference>
<evidence type="ECO:0008006" key="4">
    <source>
        <dbReference type="Google" id="ProtNLM"/>
    </source>
</evidence>
<dbReference type="GO" id="GO:0006508">
    <property type="term" value="P:proteolysis"/>
    <property type="evidence" value="ECO:0007669"/>
    <property type="project" value="InterPro"/>
</dbReference>
<dbReference type="Gene3D" id="3.40.50.1820">
    <property type="entry name" value="alpha/beta hydrolase"/>
    <property type="match status" value="1"/>
</dbReference>
<reference evidence="3" key="1">
    <citation type="journal article" date="2018" name="Gigascience">
        <title>Genome assembly of the Pink Ipe (Handroanthus impetiginosus, Bignoniaceae), a highly valued, ecologically keystone Neotropical timber forest tree.</title>
        <authorList>
            <person name="Silva-Junior O.B."/>
            <person name="Grattapaglia D."/>
            <person name="Novaes E."/>
            <person name="Collevatti R.G."/>
        </authorList>
    </citation>
    <scope>NUCLEOTIDE SEQUENCE [LARGE SCALE GENOMIC DNA]</scope>
    <source>
        <strain evidence="3">cv. UFG-1</strain>
    </source>
</reference>
<evidence type="ECO:0000313" key="3">
    <source>
        <dbReference type="Proteomes" id="UP000231279"/>
    </source>
</evidence>
<dbReference type="EMBL" id="NKXS01000836">
    <property type="protein sequence ID" value="PIN22047.1"/>
    <property type="molecule type" value="Genomic_DNA"/>
</dbReference>
<dbReference type="SUPFAM" id="SSF53474">
    <property type="entry name" value="alpha/beta-Hydrolases"/>
    <property type="match status" value="1"/>
</dbReference>